<evidence type="ECO:0000313" key="2">
    <source>
        <dbReference type="Proteomes" id="UP000297635"/>
    </source>
</evidence>
<dbReference type="EMBL" id="SJSA01000001">
    <property type="protein sequence ID" value="TGG40097.1"/>
    <property type="molecule type" value="Genomic_DNA"/>
</dbReference>
<proteinExistence type="predicted"/>
<dbReference type="GeneID" id="82149154"/>
<comment type="caution">
    <text evidence="1">The sequence shown here is derived from an EMBL/GenBank/DDBJ whole genome shotgun (WGS) entry which is preliminary data.</text>
</comment>
<dbReference type="RefSeq" id="WP_135471113.1">
    <property type="nucleotide sequence ID" value="NZ_CASJDB010000044.1"/>
</dbReference>
<reference evidence="1 2" key="1">
    <citation type="submission" date="2019-02" db="EMBL/GenBank/DDBJ databases">
        <title>Isolation and identification of novel species under the genus Muribaculum.</title>
        <authorList>
            <person name="Miyake S."/>
            <person name="Ding Y."/>
            <person name="Low A."/>
            <person name="Soh M."/>
            <person name="Seedorf H."/>
        </authorList>
    </citation>
    <scope>NUCLEOTIDE SEQUENCE [LARGE SCALE GENOMIC DNA]</scope>
    <source>
        <strain evidence="1 2">TLL-A3</strain>
    </source>
</reference>
<dbReference type="Proteomes" id="UP000297635">
    <property type="component" value="Unassembled WGS sequence"/>
</dbReference>
<accession>A0A4Z0V6X9</accession>
<keyword evidence="2" id="KW-1185">Reference proteome</keyword>
<evidence type="ECO:0000313" key="1">
    <source>
        <dbReference type="EMBL" id="TGG40097.1"/>
    </source>
</evidence>
<gene>
    <name evidence="1" type="ORF">EZ315_05055</name>
</gene>
<sequence length="254" mass="28061">MKKTTYMMIALFFLGLVAFSMLISYNVTKADRNERMEYENRPVIGVMPEMTDTLPEFSEVKFYGNDDVSSLGIGGFKGFAILESDCVKRPELVAPADWMPYIKRDVEDGVLSVSIDRDSIVKGCLSPDGSFSKDRHYKVKADSSIIATIRVPRGKLSSVNSSLKGVTIYLDSLRAGSLRTDICHRIVLNNSHFDTLENKSTKIRELKLNGSTVGMLKMGAKRRGFTINCVDSVSAVGSYSFESGGSKNGMKISF</sequence>
<dbReference type="AlphaFoldDB" id="A0A4Z0V6X9"/>
<protein>
    <submittedName>
        <fullName evidence="1">Uncharacterized protein</fullName>
    </submittedName>
</protein>
<name>A0A4Z0V6X9_9BACT</name>
<organism evidence="1 2">
    <name type="scientific">Duncaniella freteri</name>
    <dbReference type="NCBI Taxonomy" id="2530391"/>
    <lineage>
        <taxon>Bacteria</taxon>
        <taxon>Pseudomonadati</taxon>
        <taxon>Bacteroidota</taxon>
        <taxon>Bacteroidia</taxon>
        <taxon>Bacteroidales</taxon>
        <taxon>Muribaculaceae</taxon>
        <taxon>Duncaniella</taxon>
    </lineage>
</organism>